<keyword evidence="11" id="KW-0325">Glycoprotein</keyword>
<accession>F0XY75</accession>
<feature type="transmembrane region" description="Helical" evidence="13">
    <location>
        <begin position="127"/>
        <end position="148"/>
    </location>
</feature>
<proteinExistence type="predicted"/>
<dbReference type="GO" id="GO:0008331">
    <property type="term" value="F:high voltage-gated calcium channel activity"/>
    <property type="evidence" value="ECO:0007669"/>
    <property type="project" value="TreeGrafter"/>
</dbReference>
<gene>
    <name evidence="15" type="ORF">AURANDRAFT_13438</name>
</gene>
<evidence type="ECO:0000256" key="6">
    <source>
        <dbReference type="ARBA" id="ARBA00022837"/>
    </source>
</evidence>
<evidence type="ECO:0000256" key="4">
    <source>
        <dbReference type="ARBA" id="ARBA00022673"/>
    </source>
</evidence>
<dbReference type="GO" id="GO:0098703">
    <property type="term" value="P:calcium ion import across plasma membrane"/>
    <property type="evidence" value="ECO:0007669"/>
    <property type="project" value="TreeGrafter"/>
</dbReference>
<dbReference type="eggNOG" id="KOG2301">
    <property type="taxonomic scope" value="Eukaryota"/>
</dbReference>
<evidence type="ECO:0000256" key="10">
    <source>
        <dbReference type="ARBA" id="ARBA00023136"/>
    </source>
</evidence>
<comment type="subcellular location">
    <subcellularLocation>
        <location evidence="1">Membrane</location>
        <topology evidence="1">Multi-pass membrane protein</topology>
    </subcellularLocation>
</comment>
<dbReference type="AlphaFoldDB" id="F0XY75"/>
<keyword evidence="3" id="KW-0109">Calcium transport</keyword>
<dbReference type="GO" id="GO:0005891">
    <property type="term" value="C:voltage-gated calcium channel complex"/>
    <property type="evidence" value="ECO:0007669"/>
    <property type="project" value="TreeGrafter"/>
</dbReference>
<dbReference type="OrthoDB" id="78836at2759"/>
<keyword evidence="6" id="KW-0106">Calcium</keyword>
<evidence type="ECO:0000256" key="11">
    <source>
        <dbReference type="ARBA" id="ARBA00023180"/>
    </source>
</evidence>
<keyword evidence="5 13" id="KW-0812">Transmembrane</keyword>
<dbReference type="PANTHER" id="PTHR45628">
    <property type="entry name" value="VOLTAGE-DEPENDENT CALCIUM CHANNEL TYPE A SUBUNIT ALPHA-1"/>
    <property type="match status" value="1"/>
</dbReference>
<dbReference type="InterPro" id="IPR050599">
    <property type="entry name" value="VDCC_alpha-1_subunit"/>
</dbReference>
<protein>
    <recommendedName>
        <fullName evidence="14">Ion transport domain-containing protein</fullName>
    </recommendedName>
</protein>
<evidence type="ECO:0000259" key="14">
    <source>
        <dbReference type="Pfam" id="PF00520"/>
    </source>
</evidence>
<keyword evidence="12" id="KW-0407">Ion channel</keyword>
<evidence type="ECO:0000256" key="3">
    <source>
        <dbReference type="ARBA" id="ARBA00022568"/>
    </source>
</evidence>
<dbReference type="Pfam" id="PF00520">
    <property type="entry name" value="Ion_trans"/>
    <property type="match status" value="2"/>
</dbReference>
<name>F0XY75_AURAN</name>
<feature type="transmembrane region" description="Helical" evidence="13">
    <location>
        <begin position="12"/>
        <end position="34"/>
    </location>
</feature>
<evidence type="ECO:0000256" key="9">
    <source>
        <dbReference type="ARBA" id="ARBA00023065"/>
    </source>
</evidence>
<evidence type="ECO:0000313" key="15">
    <source>
        <dbReference type="EMBL" id="EGB12066.1"/>
    </source>
</evidence>
<feature type="transmembrane region" description="Helical" evidence="13">
    <location>
        <begin position="54"/>
        <end position="77"/>
    </location>
</feature>
<dbReference type="EMBL" id="GL833121">
    <property type="protein sequence ID" value="EGB12066.1"/>
    <property type="molecule type" value="Genomic_DNA"/>
</dbReference>
<feature type="domain" description="Ion transport" evidence="14">
    <location>
        <begin position="5"/>
        <end position="87"/>
    </location>
</feature>
<dbReference type="GeneID" id="20218280"/>
<evidence type="ECO:0000256" key="12">
    <source>
        <dbReference type="ARBA" id="ARBA00023303"/>
    </source>
</evidence>
<keyword evidence="2" id="KW-0813">Transport</keyword>
<evidence type="ECO:0000256" key="2">
    <source>
        <dbReference type="ARBA" id="ARBA00022448"/>
    </source>
</evidence>
<dbReference type="InParanoid" id="F0XY75"/>
<keyword evidence="9" id="KW-0406">Ion transport</keyword>
<dbReference type="Proteomes" id="UP000002729">
    <property type="component" value="Unassembled WGS sequence"/>
</dbReference>
<evidence type="ECO:0000256" key="13">
    <source>
        <dbReference type="SAM" id="Phobius"/>
    </source>
</evidence>
<keyword evidence="4" id="KW-0107">Calcium channel</keyword>
<sequence length="263" mass="29808">WRSTQPHYDNLGEALLALFEVATLEGWPALMYAAMDVTEDRHAHPQRNATPAHALFYVIFVVMGSFFVMNIFVGVVVHKFQMAKERTDGASIFLTEQQRGFVDRVKVLLDAGRPKRLRVPRGDCRRAVFYVVVSEGFELAVIAAIVLNMGAISLNHYDQAKAWDDADLGLNLFFTVVFLLELVLKWVGLGPRQYFADPWNRFDAFIVLTSLVDNASEFMATFYHIPLLNAMNLSLFRIFRLARVVKLVNVNPGLKTLLQSLIV</sequence>
<evidence type="ECO:0000256" key="1">
    <source>
        <dbReference type="ARBA" id="ARBA00004141"/>
    </source>
</evidence>
<dbReference type="PANTHER" id="PTHR45628:SF7">
    <property type="entry name" value="VOLTAGE-DEPENDENT CALCIUM CHANNEL TYPE A SUBUNIT ALPHA-1"/>
    <property type="match status" value="1"/>
</dbReference>
<dbReference type="Gene3D" id="1.20.120.350">
    <property type="entry name" value="Voltage-gated potassium channels. Chain C"/>
    <property type="match status" value="1"/>
</dbReference>
<evidence type="ECO:0000313" key="16">
    <source>
        <dbReference type="Proteomes" id="UP000002729"/>
    </source>
</evidence>
<keyword evidence="16" id="KW-1185">Reference proteome</keyword>
<dbReference type="RefSeq" id="XP_009033161.1">
    <property type="nucleotide sequence ID" value="XM_009034913.1"/>
</dbReference>
<dbReference type="SUPFAM" id="SSF81324">
    <property type="entry name" value="Voltage-gated potassium channels"/>
    <property type="match status" value="1"/>
</dbReference>
<evidence type="ECO:0000256" key="5">
    <source>
        <dbReference type="ARBA" id="ARBA00022692"/>
    </source>
</evidence>
<dbReference type="InterPro" id="IPR005821">
    <property type="entry name" value="Ion_trans_dom"/>
</dbReference>
<feature type="domain" description="Ion transport" evidence="14">
    <location>
        <begin position="137"/>
        <end position="262"/>
    </location>
</feature>
<keyword evidence="10 13" id="KW-0472">Membrane</keyword>
<dbReference type="KEGG" id="aaf:AURANDRAFT_13438"/>
<dbReference type="InterPro" id="IPR027359">
    <property type="entry name" value="Volt_channel_dom_sf"/>
</dbReference>
<evidence type="ECO:0000256" key="8">
    <source>
        <dbReference type="ARBA" id="ARBA00022989"/>
    </source>
</evidence>
<keyword evidence="8 13" id="KW-1133">Transmembrane helix</keyword>
<keyword evidence="7" id="KW-0851">Voltage-gated channel</keyword>
<reference evidence="15 16" key="1">
    <citation type="journal article" date="2011" name="Proc. Natl. Acad. Sci. U.S.A.">
        <title>Niche of harmful alga Aureococcus anophagefferens revealed through ecogenomics.</title>
        <authorList>
            <person name="Gobler C.J."/>
            <person name="Berry D.L."/>
            <person name="Dyhrman S.T."/>
            <person name="Wilhelm S.W."/>
            <person name="Salamov A."/>
            <person name="Lobanov A.V."/>
            <person name="Zhang Y."/>
            <person name="Collier J.L."/>
            <person name="Wurch L.L."/>
            <person name="Kustka A.B."/>
            <person name="Dill B.D."/>
            <person name="Shah M."/>
            <person name="VerBerkmoes N.C."/>
            <person name="Kuo A."/>
            <person name="Terry A."/>
            <person name="Pangilinan J."/>
            <person name="Lindquist E.A."/>
            <person name="Lucas S."/>
            <person name="Paulsen I.T."/>
            <person name="Hattenrath-Lehmann T.K."/>
            <person name="Talmage S.C."/>
            <person name="Walker E.A."/>
            <person name="Koch F."/>
            <person name="Burson A.M."/>
            <person name="Marcoval M.A."/>
            <person name="Tang Y.Z."/>
            <person name="Lecleir G.R."/>
            <person name="Coyne K.J."/>
            <person name="Berg G.M."/>
            <person name="Bertrand E.M."/>
            <person name="Saito M.A."/>
            <person name="Gladyshev V.N."/>
            <person name="Grigoriev I.V."/>
        </authorList>
    </citation>
    <scope>NUCLEOTIDE SEQUENCE [LARGE SCALE GENOMIC DNA]</scope>
    <source>
        <strain evidence="16">CCMP 1984</strain>
    </source>
</reference>
<feature type="non-terminal residue" evidence="15">
    <location>
        <position position="1"/>
    </location>
</feature>
<evidence type="ECO:0000256" key="7">
    <source>
        <dbReference type="ARBA" id="ARBA00022882"/>
    </source>
</evidence>
<organism evidence="16">
    <name type="scientific">Aureococcus anophagefferens</name>
    <name type="common">Harmful bloom alga</name>
    <dbReference type="NCBI Taxonomy" id="44056"/>
    <lineage>
        <taxon>Eukaryota</taxon>
        <taxon>Sar</taxon>
        <taxon>Stramenopiles</taxon>
        <taxon>Ochrophyta</taxon>
        <taxon>Pelagophyceae</taxon>
        <taxon>Pelagomonadales</taxon>
        <taxon>Pelagomonadaceae</taxon>
        <taxon>Aureococcus</taxon>
    </lineage>
</organism>
<feature type="non-terminal residue" evidence="15">
    <location>
        <position position="263"/>
    </location>
</feature>
<feature type="transmembrane region" description="Helical" evidence="13">
    <location>
        <begin position="168"/>
        <end position="187"/>
    </location>
</feature>
<dbReference type="Gene3D" id="1.10.287.70">
    <property type="match status" value="1"/>
</dbReference>